<dbReference type="Pfam" id="PF00924">
    <property type="entry name" value="MS_channel_2nd"/>
    <property type="match status" value="1"/>
</dbReference>
<feature type="domain" description="Mechanosensitive ion channel MscS" evidence="10">
    <location>
        <begin position="646"/>
        <end position="712"/>
    </location>
</feature>
<sequence length="837" mass="95875">MIKKIVLTAVLLITTALSSHAVLKEKDLVSTLAILREELTNYHMELERQVSDMKEQQEAVTERVLAALRQSQQNAIMLYSQQSNNIFDLTYACHEATEQYHKFKVNAAPFREYIKNANIEVNRYDSLINDLNTMYVQGLPQKAKLDRDVCLTLAISIKRTLKDNRTQMQQYVTMYEETEERLKHLDNYANKRYQDIQGTIFNNAGDNYLKILRNLRTHMRETGTSVEQKYKSLSSADSDWDIKVILGLLVVLVLGSLIAAVLNYLTIGFALTRIMKTNKLNFVLRWFVDEKEKIDIKRTFQAKRLYIILAATVITFAIILGVVRLVWNQNFIIMACRLLVEYAWLSGVILLSLLIRLNASKLKNGFRIYTPIMGICLIVISFRIILIPNDLVNLIFPPILLICMIWQWYVTKKYHHKLPKSDIIYSYISLAVFIVSLVAAFIGYTLLSVEMLIWWTMQMTCILTLTCVSSVLKNYGNAPQRQYFKEETPITRKWLFMLVYKVMLPAAAAISVLVSIYWAADVFNLSSMTREIFNMRLIESKNFTLSLYAVTVVVILFFVFAYINRAVMSLLQYNFWLNEQEQAMRESRLTNRDSVTSRMAMWRNVIQVLVWGAWALVTMNIFNINNTWIVAISAGLSTGVGFALKDILENIYYGISLMAGRIKVGDYISIDGTRGTVKSITYVSTMLEALDGSVIAFQNSQLFAKNYKNLTKNHGNELDTAVVGVAYGSSVKEVKKTIAEAVRRVNKPGYIKYIDTVVANFGDNSVDYKVFSWVDSRNQAFAHGDIMEAIYDALNKKGIEIPFPQRDIHMISDATKQPAPITTEEEAMKIINKEKQK</sequence>
<feature type="coiled-coil region" evidence="7">
    <location>
        <begin position="36"/>
        <end position="63"/>
    </location>
</feature>
<name>A0A2U0TZ53_9BACT</name>
<keyword evidence="5 8" id="KW-1133">Transmembrane helix</keyword>
<dbReference type="GO" id="GO:0005886">
    <property type="term" value="C:plasma membrane"/>
    <property type="evidence" value="ECO:0007669"/>
    <property type="project" value="UniProtKB-SubCell"/>
</dbReference>
<keyword evidence="4 8" id="KW-0812">Transmembrane</keyword>
<feature type="transmembrane region" description="Helical" evidence="8">
    <location>
        <begin position="601"/>
        <end position="622"/>
    </location>
</feature>
<comment type="similarity">
    <text evidence="2">Belongs to the MscS (TC 1.A.23) family.</text>
</comment>
<organism evidence="12 13">
    <name type="scientific">Hallella colorans</name>
    <dbReference type="NCBI Taxonomy" id="1703337"/>
    <lineage>
        <taxon>Bacteria</taxon>
        <taxon>Pseudomonadati</taxon>
        <taxon>Bacteroidota</taxon>
        <taxon>Bacteroidia</taxon>
        <taxon>Bacteroidales</taxon>
        <taxon>Prevotellaceae</taxon>
        <taxon>Hallella</taxon>
    </lineage>
</organism>
<protein>
    <submittedName>
        <fullName evidence="12">Mechanosensitive ion channel-like protein</fullName>
    </submittedName>
</protein>
<dbReference type="OrthoDB" id="9809206at2"/>
<dbReference type="InterPro" id="IPR023408">
    <property type="entry name" value="MscS_beta-dom_sf"/>
</dbReference>
<dbReference type="Gene3D" id="3.30.70.100">
    <property type="match status" value="1"/>
</dbReference>
<keyword evidence="9" id="KW-0732">Signal</keyword>
<evidence type="ECO:0000259" key="10">
    <source>
        <dbReference type="Pfam" id="PF00924"/>
    </source>
</evidence>
<evidence type="ECO:0000256" key="9">
    <source>
        <dbReference type="SAM" id="SignalP"/>
    </source>
</evidence>
<dbReference type="InterPro" id="IPR006685">
    <property type="entry name" value="MscS_channel_2nd"/>
</dbReference>
<feature type="signal peptide" evidence="9">
    <location>
        <begin position="1"/>
        <end position="21"/>
    </location>
</feature>
<evidence type="ECO:0000313" key="12">
    <source>
        <dbReference type="EMBL" id="PVX48881.1"/>
    </source>
</evidence>
<evidence type="ECO:0000256" key="6">
    <source>
        <dbReference type="ARBA" id="ARBA00023136"/>
    </source>
</evidence>
<comment type="caution">
    <text evidence="12">The sequence shown here is derived from an EMBL/GenBank/DDBJ whole genome shotgun (WGS) entry which is preliminary data.</text>
</comment>
<evidence type="ECO:0000256" key="7">
    <source>
        <dbReference type="SAM" id="Coils"/>
    </source>
</evidence>
<dbReference type="InterPro" id="IPR049278">
    <property type="entry name" value="MS_channel_C"/>
</dbReference>
<evidence type="ECO:0000256" key="1">
    <source>
        <dbReference type="ARBA" id="ARBA00004651"/>
    </source>
</evidence>
<evidence type="ECO:0000256" key="4">
    <source>
        <dbReference type="ARBA" id="ARBA00022692"/>
    </source>
</evidence>
<feature type="transmembrane region" description="Helical" evidence="8">
    <location>
        <begin position="332"/>
        <end position="354"/>
    </location>
</feature>
<dbReference type="InterPro" id="IPR045275">
    <property type="entry name" value="MscS_archaea/bacteria_type"/>
</dbReference>
<evidence type="ECO:0000256" key="8">
    <source>
        <dbReference type="SAM" id="Phobius"/>
    </source>
</evidence>
<evidence type="ECO:0000256" key="5">
    <source>
        <dbReference type="ARBA" id="ARBA00022989"/>
    </source>
</evidence>
<feature type="transmembrane region" description="Helical" evidence="8">
    <location>
        <begin position="305"/>
        <end position="326"/>
    </location>
</feature>
<proteinExistence type="inferred from homology"/>
<keyword evidence="13" id="KW-1185">Reference proteome</keyword>
<feature type="chain" id="PRO_5015711872" evidence="9">
    <location>
        <begin position="22"/>
        <end position="837"/>
    </location>
</feature>
<dbReference type="PANTHER" id="PTHR30221:SF1">
    <property type="entry name" value="SMALL-CONDUCTANCE MECHANOSENSITIVE CHANNEL"/>
    <property type="match status" value="1"/>
</dbReference>
<feature type="transmembrane region" description="Helical" evidence="8">
    <location>
        <begin position="391"/>
        <end position="411"/>
    </location>
</feature>
<evidence type="ECO:0000256" key="3">
    <source>
        <dbReference type="ARBA" id="ARBA00022475"/>
    </source>
</evidence>
<feature type="transmembrane region" description="Helical" evidence="8">
    <location>
        <begin position="452"/>
        <end position="473"/>
    </location>
</feature>
<dbReference type="EMBL" id="QENY01000022">
    <property type="protein sequence ID" value="PVX48881.1"/>
    <property type="molecule type" value="Genomic_DNA"/>
</dbReference>
<accession>A0A2U0TZ53</accession>
<dbReference type="GO" id="GO:0008381">
    <property type="term" value="F:mechanosensitive monoatomic ion channel activity"/>
    <property type="evidence" value="ECO:0007669"/>
    <property type="project" value="InterPro"/>
</dbReference>
<comment type="subcellular location">
    <subcellularLocation>
        <location evidence="1">Cell membrane</location>
        <topology evidence="1">Multi-pass membrane protein</topology>
    </subcellularLocation>
</comment>
<dbReference type="InterPro" id="IPR011066">
    <property type="entry name" value="MscS_channel_C_sf"/>
</dbReference>
<gene>
    <name evidence="12" type="ORF">C7379_12222</name>
</gene>
<dbReference type="RefSeq" id="WP_116617245.1">
    <property type="nucleotide sequence ID" value="NZ_QENY01000022.1"/>
</dbReference>
<reference evidence="12 13" key="1">
    <citation type="submission" date="2018-05" db="EMBL/GenBank/DDBJ databases">
        <title>Genomic Encyclopedia of Type Strains, Phase IV (KMG-IV): sequencing the most valuable type-strain genomes for metagenomic binning, comparative biology and taxonomic classification.</title>
        <authorList>
            <person name="Goeker M."/>
        </authorList>
    </citation>
    <scope>NUCLEOTIDE SEQUENCE [LARGE SCALE GENOMIC DNA]</scope>
    <source>
        <strain evidence="12 13">DSM 100333</strain>
    </source>
</reference>
<feature type="transmembrane region" description="Helical" evidence="8">
    <location>
        <begin position="494"/>
        <end position="520"/>
    </location>
</feature>
<dbReference type="SUPFAM" id="SSF82689">
    <property type="entry name" value="Mechanosensitive channel protein MscS (YggB), C-terminal domain"/>
    <property type="match status" value="1"/>
</dbReference>
<dbReference type="InterPro" id="IPR010920">
    <property type="entry name" value="LSM_dom_sf"/>
</dbReference>
<dbReference type="Pfam" id="PF21082">
    <property type="entry name" value="MS_channel_3rd"/>
    <property type="match status" value="1"/>
</dbReference>
<feature type="transmembrane region" description="Helical" evidence="8">
    <location>
        <begin position="366"/>
        <end position="385"/>
    </location>
</feature>
<dbReference type="SUPFAM" id="SSF50182">
    <property type="entry name" value="Sm-like ribonucleoproteins"/>
    <property type="match status" value="1"/>
</dbReference>
<feature type="transmembrane region" description="Helical" evidence="8">
    <location>
        <begin position="545"/>
        <end position="563"/>
    </location>
</feature>
<feature type="transmembrane region" description="Helical" evidence="8">
    <location>
        <begin position="244"/>
        <end position="271"/>
    </location>
</feature>
<keyword evidence="6 8" id="KW-0472">Membrane</keyword>
<evidence type="ECO:0000313" key="13">
    <source>
        <dbReference type="Proteomes" id="UP000245870"/>
    </source>
</evidence>
<evidence type="ECO:0000259" key="11">
    <source>
        <dbReference type="Pfam" id="PF21082"/>
    </source>
</evidence>
<dbReference type="PANTHER" id="PTHR30221">
    <property type="entry name" value="SMALL-CONDUCTANCE MECHANOSENSITIVE CHANNEL"/>
    <property type="match status" value="1"/>
</dbReference>
<keyword evidence="3" id="KW-1003">Cell membrane</keyword>
<evidence type="ECO:0000256" key="2">
    <source>
        <dbReference type="ARBA" id="ARBA00008017"/>
    </source>
</evidence>
<dbReference type="Gene3D" id="1.10.287.1260">
    <property type="match status" value="1"/>
</dbReference>
<dbReference type="AlphaFoldDB" id="A0A2U0TZ53"/>
<keyword evidence="7" id="KW-0175">Coiled coil</keyword>
<feature type="transmembrane region" description="Helical" evidence="8">
    <location>
        <begin position="423"/>
        <end position="446"/>
    </location>
</feature>
<dbReference type="Gene3D" id="2.30.30.60">
    <property type="match status" value="1"/>
</dbReference>
<dbReference type="Proteomes" id="UP000245870">
    <property type="component" value="Unassembled WGS sequence"/>
</dbReference>
<feature type="domain" description="Mechanosensitive ion channel MscS C-terminal" evidence="11">
    <location>
        <begin position="720"/>
        <end position="801"/>
    </location>
</feature>